<evidence type="ECO:0000256" key="3">
    <source>
        <dbReference type="ARBA" id="ARBA00022692"/>
    </source>
</evidence>
<dbReference type="AlphaFoldDB" id="H1Z103"/>
<accession>H1Z103</accession>
<feature type="transmembrane region" description="Helical" evidence="6">
    <location>
        <begin position="256"/>
        <end position="275"/>
    </location>
</feature>
<keyword evidence="4 6" id="KW-1133">Transmembrane helix</keyword>
<keyword evidence="8" id="KW-1185">Reference proteome</keyword>
<reference evidence="7 8" key="1">
    <citation type="submission" date="2011-10" db="EMBL/GenBank/DDBJ databases">
        <title>The Improved High-Quality Draft genome of Methanoplanus limicola DSM 2279.</title>
        <authorList>
            <consortium name="US DOE Joint Genome Institute (JGI-PGF)"/>
            <person name="Lucas S."/>
            <person name="Copeland A."/>
            <person name="Lapidus A."/>
            <person name="Glavina del Rio T."/>
            <person name="Dalin E."/>
            <person name="Tice H."/>
            <person name="Bruce D."/>
            <person name="Goodwin L."/>
            <person name="Pitluck S."/>
            <person name="Peters L."/>
            <person name="Mikhailova N."/>
            <person name="Lu M."/>
            <person name="Kyrpides N."/>
            <person name="Mavromatis K."/>
            <person name="Ivanova N."/>
            <person name="Markowitz V."/>
            <person name="Cheng J.-F."/>
            <person name="Hugenholtz P."/>
            <person name="Woyke T."/>
            <person name="Wu D."/>
            <person name="Wirth R."/>
            <person name="Brambilla E.-M."/>
            <person name="Klenk H.-P."/>
            <person name="Eisen J.A."/>
        </authorList>
    </citation>
    <scope>NUCLEOTIDE SEQUENCE [LARGE SCALE GENOMIC DNA]</scope>
    <source>
        <strain evidence="7 8">DSM 2279</strain>
    </source>
</reference>
<feature type="transmembrane region" description="Helical" evidence="6">
    <location>
        <begin position="147"/>
        <end position="163"/>
    </location>
</feature>
<feature type="transmembrane region" description="Helical" evidence="6">
    <location>
        <begin position="311"/>
        <end position="328"/>
    </location>
</feature>
<feature type="transmembrane region" description="Helical" evidence="6">
    <location>
        <begin position="232"/>
        <end position="250"/>
    </location>
</feature>
<name>H1Z103_9EURY</name>
<evidence type="ECO:0000256" key="2">
    <source>
        <dbReference type="ARBA" id="ARBA00009773"/>
    </source>
</evidence>
<dbReference type="EMBL" id="CM001436">
    <property type="protein sequence ID" value="EHQ34479.1"/>
    <property type="molecule type" value="Genomic_DNA"/>
</dbReference>
<feature type="transmembrane region" description="Helical" evidence="6">
    <location>
        <begin position="64"/>
        <end position="85"/>
    </location>
</feature>
<feature type="transmembrane region" description="Helical" evidence="6">
    <location>
        <begin position="205"/>
        <end position="225"/>
    </location>
</feature>
<comment type="similarity">
    <text evidence="2">Belongs to the autoinducer-2 exporter (AI-2E) (TC 2.A.86) family.</text>
</comment>
<dbReference type="InParanoid" id="H1Z103"/>
<evidence type="ECO:0008006" key="9">
    <source>
        <dbReference type="Google" id="ProtNLM"/>
    </source>
</evidence>
<dbReference type="GO" id="GO:0016020">
    <property type="term" value="C:membrane"/>
    <property type="evidence" value="ECO:0007669"/>
    <property type="project" value="UniProtKB-SubCell"/>
</dbReference>
<feature type="transmembrane region" description="Helical" evidence="6">
    <location>
        <begin position="33"/>
        <end position="52"/>
    </location>
</feature>
<dbReference type="STRING" id="937775.Metlim_0338"/>
<evidence type="ECO:0000256" key="1">
    <source>
        <dbReference type="ARBA" id="ARBA00004141"/>
    </source>
</evidence>
<protein>
    <recommendedName>
        <fullName evidence="9">AI-2E family transporter</fullName>
    </recommendedName>
</protein>
<evidence type="ECO:0000256" key="4">
    <source>
        <dbReference type="ARBA" id="ARBA00022989"/>
    </source>
</evidence>
<organism evidence="7 8">
    <name type="scientific">Methanoplanus limicola DSM 2279</name>
    <dbReference type="NCBI Taxonomy" id="937775"/>
    <lineage>
        <taxon>Archaea</taxon>
        <taxon>Methanobacteriati</taxon>
        <taxon>Methanobacteriota</taxon>
        <taxon>Stenosarchaea group</taxon>
        <taxon>Methanomicrobia</taxon>
        <taxon>Methanomicrobiales</taxon>
        <taxon>Methanomicrobiaceae</taxon>
        <taxon>Methanoplanus</taxon>
    </lineage>
</organism>
<dbReference type="PATRIC" id="fig|937775.9.peg.396"/>
<dbReference type="InterPro" id="IPR002549">
    <property type="entry name" value="AI-2E-like"/>
</dbReference>
<gene>
    <name evidence="7" type="ORF">Metlim_0338</name>
</gene>
<proteinExistence type="inferred from homology"/>
<dbReference type="RefSeq" id="WP_004076118.1">
    <property type="nucleotide sequence ID" value="NZ_CM001436.1"/>
</dbReference>
<evidence type="ECO:0000313" key="8">
    <source>
        <dbReference type="Proteomes" id="UP000005741"/>
    </source>
</evidence>
<keyword evidence="5 6" id="KW-0472">Membrane</keyword>
<evidence type="ECO:0000256" key="5">
    <source>
        <dbReference type="ARBA" id="ARBA00023136"/>
    </source>
</evidence>
<dbReference type="HOGENOM" id="CLU_031275_0_3_2"/>
<comment type="subcellular location">
    <subcellularLocation>
        <location evidence="1">Membrane</location>
        <topology evidence="1">Multi-pass membrane protein</topology>
    </subcellularLocation>
</comment>
<dbReference type="Proteomes" id="UP000005741">
    <property type="component" value="Chromosome"/>
</dbReference>
<dbReference type="Pfam" id="PF01594">
    <property type="entry name" value="AI-2E_transport"/>
    <property type="match status" value="1"/>
</dbReference>
<evidence type="ECO:0000256" key="6">
    <source>
        <dbReference type="SAM" id="Phobius"/>
    </source>
</evidence>
<sequence>MSENAQNSALLYSLLSVALVFIILLAMKEAAYIVNMVLISLILILLGVPLLLALKRRGFSDISAVVLIITLYLLIIAGFLFLIYQSFEMLLINMPKYEDLFQERLSGLITLLGSLGVDIDSVITYLRPDWNMISKIILGAASGGSQLAMDAFFIIVITTFGLLDVPKMPARINRIYGENSGKIEGVKSVIHNMITWLVVKTKTNVVLGVSFGGMLYVLGIDLAIFWGMMTVLLSYIPYIGLMIVAIPAIFLAWLQLGLWGVVIVIAGICIINAVVENFVFSKFAADSFNMPGLIVILTLVLWSWVLGPIGLLLSVPFTVILIAVLEANRDTKWIVTLMGIDREKFE</sequence>
<feature type="transmembrane region" description="Helical" evidence="6">
    <location>
        <begin position="9"/>
        <end position="27"/>
    </location>
</feature>
<keyword evidence="3 6" id="KW-0812">Transmembrane</keyword>
<evidence type="ECO:0000313" key="7">
    <source>
        <dbReference type="EMBL" id="EHQ34479.1"/>
    </source>
</evidence>